<dbReference type="VEuPathDB" id="TriTrypDB:BSAL_36170"/>
<dbReference type="EMBL" id="CYKH01002020">
    <property type="protein sequence ID" value="CUG92215.1"/>
    <property type="molecule type" value="Genomic_DNA"/>
</dbReference>
<evidence type="ECO:0000256" key="2">
    <source>
        <dbReference type="SAM" id="Phobius"/>
    </source>
</evidence>
<keyword evidence="5" id="KW-1185">Reference proteome</keyword>
<dbReference type="AlphaFoldDB" id="A0A0S4JS45"/>
<evidence type="ECO:0000256" key="3">
    <source>
        <dbReference type="SAM" id="SignalP"/>
    </source>
</evidence>
<protein>
    <submittedName>
        <fullName evidence="4">Membrane-associated protein, putative</fullName>
    </submittedName>
</protein>
<organism evidence="4 5">
    <name type="scientific">Bodo saltans</name>
    <name type="common">Flagellated protozoan</name>
    <dbReference type="NCBI Taxonomy" id="75058"/>
    <lineage>
        <taxon>Eukaryota</taxon>
        <taxon>Discoba</taxon>
        <taxon>Euglenozoa</taxon>
        <taxon>Kinetoplastea</taxon>
        <taxon>Metakinetoplastina</taxon>
        <taxon>Eubodonida</taxon>
        <taxon>Bodonidae</taxon>
        <taxon>Bodo</taxon>
    </lineage>
</organism>
<evidence type="ECO:0000313" key="4">
    <source>
        <dbReference type="EMBL" id="CUG92215.1"/>
    </source>
</evidence>
<name>A0A0S4JS45_BODSA</name>
<keyword evidence="3" id="KW-0732">Signal</keyword>
<dbReference type="Proteomes" id="UP000051952">
    <property type="component" value="Unassembled WGS sequence"/>
</dbReference>
<feature type="region of interest" description="Disordered" evidence="1">
    <location>
        <begin position="88"/>
        <end position="109"/>
    </location>
</feature>
<proteinExistence type="predicted"/>
<keyword evidence="2" id="KW-0812">Transmembrane</keyword>
<gene>
    <name evidence="4" type="ORF">BSAL_36170</name>
</gene>
<keyword evidence="2" id="KW-0472">Membrane</keyword>
<keyword evidence="2" id="KW-1133">Transmembrane helix</keyword>
<feature type="transmembrane region" description="Helical" evidence="2">
    <location>
        <begin position="240"/>
        <end position="262"/>
    </location>
</feature>
<reference evidence="5" key="1">
    <citation type="submission" date="2015-09" db="EMBL/GenBank/DDBJ databases">
        <authorList>
            <consortium name="Pathogen Informatics"/>
        </authorList>
    </citation>
    <scope>NUCLEOTIDE SEQUENCE [LARGE SCALE GENOMIC DNA]</scope>
    <source>
        <strain evidence="5">Lake Konstanz</strain>
    </source>
</reference>
<sequence length="266" mass="28437">MLVSLLLTNLLFLFLLFIPQKKRKRDMSRNLENSCMSVQTRSYRSPRGSASTQENAISLICAAVLVLFCHFSSTNASGEPEHLIISRGGAAASSGGGGPSSSSSSPSTIVAGGGGAALLSSSTTMTSAPASFLSDLFSGGGSEVDSIVCTCMCCLQGACVPVANATWAVPSCGACRHEDCLQRASDLDALWTSETSRRRVSKSPCFVLHTTEQKTCSGMTDRQCHRFTSIKSQCVQRSSMLQTLCCLGWTVIVLILVIHRLWTKYR</sequence>
<evidence type="ECO:0000313" key="5">
    <source>
        <dbReference type="Proteomes" id="UP000051952"/>
    </source>
</evidence>
<evidence type="ECO:0000256" key="1">
    <source>
        <dbReference type="SAM" id="MobiDB-lite"/>
    </source>
</evidence>
<accession>A0A0S4JS45</accession>
<feature type="chain" id="PRO_5006622642" evidence="3">
    <location>
        <begin position="24"/>
        <end position="266"/>
    </location>
</feature>
<feature type="signal peptide" evidence="3">
    <location>
        <begin position="1"/>
        <end position="23"/>
    </location>
</feature>